<dbReference type="SUPFAM" id="SSF51011">
    <property type="entry name" value="Glycosyl hydrolase domain"/>
    <property type="match status" value="1"/>
</dbReference>
<dbReference type="Proteomes" id="UP001139516">
    <property type="component" value="Unassembled WGS sequence"/>
</dbReference>
<evidence type="ECO:0000256" key="2">
    <source>
        <dbReference type="ARBA" id="ARBA00005496"/>
    </source>
</evidence>
<comment type="caution">
    <text evidence="10">The sequence shown here is derived from an EMBL/GenBank/DDBJ whole genome shotgun (WGS) entry which is preliminary data.</text>
</comment>
<dbReference type="AlphaFoldDB" id="A0A9X2BTA2"/>
<comment type="catalytic activity">
    <reaction evidence="1">
        <text>D-maltose = alpha,alpha-trehalose</text>
        <dbReference type="Rhea" id="RHEA:15145"/>
        <dbReference type="ChEBI" id="CHEBI:16551"/>
        <dbReference type="ChEBI" id="CHEBI:17306"/>
        <dbReference type="EC" id="5.4.99.16"/>
    </reaction>
</comment>
<organism evidence="10 11">
    <name type="scientific">Roseomonas acroporae</name>
    <dbReference type="NCBI Taxonomy" id="2937791"/>
    <lineage>
        <taxon>Bacteria</taxon>
        <taxon>Pseudomonadati</taxon>
        <taxon>Pseudomonadota</taxon>
        <taxon>Alphaproteobacteria</taxon>
        <taxon>Acetobacterales</taxon>
        <taxon>Roseomonadaceae</taxon>
        <taxon>Roseomonas</taxon>
    </lineage>
</organism>
<evidence type="ECO:0000259" key="9">
    <source>
        <dbReference type="SMART" id="SM00642"/>
    </source>
</evidence>
<dbReference type="Gene3D" id="3.90.400.10">
    <property type="entry name" value="Oligo-1,6-glucosidase, Domain 2"/>
    <property type="match status" value="1"/>
</dbReference>
<feature type="region of interest" description="Disordered" evidence="8">
    <location>
        <begin position="1"/>
        <end position="20"/>
    </location>
</feature>
<dbReference type="InterPro" id="IPR017853">
    <property type="entry name" value="GH"/>
</dbReference>
<dbReference type="PANTHER" id="PTHR10357">
    <property type="entry name" value="ALPHA-AMYLASE FAMILY MEMBER"/>
    <property type="match status" value="1"/>
</dbReference>
<dbReference type="InterPro" id="IPR045857">
    <property type="entry name" value="O16G_dom_2"/>
</dbReference>
<dbReference type="GO" id="GO:0046872">
    <property type="term" value="F:metal ion binding"/>
    <property type="evidence" value="ECO:0007669"/>
    <property type="project" value="UniProtKB-KW"/>
</dbReference>
<evidence type="ECO:0000256" key="5">
    <source>
        <dbReference type="ARBA" id="ARBA00022837"/>
    </source>
</evidence>
<dbReference type="InterPro" id="IPR006047">
    <property type="entry name" value="GH13_cat_dom"/>
</dbReference>
<dbReference type="SMART" id="SM00642">
    <property type="entry name" value="Aamy"/>
    <property type="match status" value="1"/>
</dbReference>
<evidence type="ECO:0000313" key="11">
    <source>
        <dbReference type="Proteomes" id="UP001139516"/>
    </source>
</evidence>
<dbReference type="Gene3D" id="2.60.40.1180">
    <property type="entry name" value="Golgi alpha-mannosidase II"/>
    <property type="match status" value="1"/>
</dbReference>
<evidence type="ECO:0000256" key="1">
    <source>
        <dbReference type="ARBA" id="ARBA00001595"/>
    </source>
</evidence>
<evidence type="ECO:0000313" key="10">
    <source>
        <dbReference type="EMBL" id="MCK8784047.1"/>
    </source>
</evidence>
<dbReference type="PANTHER" id="PTHR10357:SF219">
    <property type="entry name" value="MALTOSE ALPHA-D-GLUCOSYLTRANSFERASE"/>
    <property type="match status" value="1"/>
</dbReference>
<dbReference type="GO" id="GO:0005975">
    <property type="term" value="P:carbohydrate metabolic process"/>
    <property type="evidence" value="ECO:0007669"/>
    <property type="project" value="InterPro"/>
</dbReference>
<evidence type="ECO:0000256" key="8">
    <source>
        <dbReference type="SAM" id="MobiDB-lite"/>
    </source>
</evidence>
<keyword evidence="4" id="KW-0479">Metal-binding</keyword>
<evidence type="ECO:0000256" key="4">
    <source>
        <dbReference type="ARBA" id="ARBA00022723"/>
    </source>
</evidence>
<dbReference type="InterPro" id="IPR011009">
    <property type="entry name" value="Kinase-like_dom_sf"/>
</dbReference>
<name>A0A9X2BTA2_9PROT</name>
<evidence type="ECO:0000256" key="7">
    <source>
        <dbReference type="ARBA" id="ARBA00031378"/>
    </source>
</evidence>
<reference evidence="10" key="1">
    <citation type="submission" date="2022-04" db="EMBL/GenBank/DDBJ databases">
        <title>Roseomonas acroporae sp. nov., isolated from coral Acropora digitifera.</title>
        <authorList>
            <person name="Sun H."/>
        </authorList>
    </citation>
    <scope>NUCLEOTIDE SEQUENCE</scope>
    <source>
        <strain evidence="10">NAR14</strain>
    </source>
</reference>
<dbReference type="InterPro" id="IPR032091">
    <property type="entry name" value="Malt_amylase-like_C"/>
</dbReference>
<keyword evidence="6 10" id="KW-0413">Isomerase</keyword>
<dbReference type="EC" id="5.4.99.16" evidence="3"/>
<dbReference type="CDD" id="cd11334">
    <property type="entry name" value="AmyAc_TreS"/>
    <property type="match status" value="1"/>
</dbReference>
<dbReference type="FunFam" id="3.20.20.80:FF:000055">
    <property type="entry name" value="Trehalose synthase"/>
    <property type="match status" value="1"/>
</dbReference>
<comment type="similarity">
    <text evidence="2">Belongs to the glycosyl hydrolase 13 family. TreS subfamily.</text>
</comment>
<accession>A0A9X2BTA2</accession>
<dbReference type="SUPFAM" id="SSF56112">
    <property type="entry name" value="Protein kinase-like (PK-like)"/>
    <property type="match status" value="1"/>
</dbReference>
<dbReference type="InterPro" id="IPR012810">
    <property type="entry name" value="TreS/a-amylase_N"/>
</dbReference>
<dbReference type="InterPro" id="IPR013780">
    <property type="entry name" value="Glyco_hydro_b"/>
</dbReference>
<dbReference type="RefSeq" id="WP_248666173.1">
    <property type="nucleotide sequence ID" value="NZ_JALPRX010000023.1"/>
</dbReference>
<gene>
    <name evidence="10" type="primary">treS</name>
    <name evidence="10" type="ORF">M0638_06600</name>
</gene>
<sequence>MYTENTQHLPGSSENLPQQTGRVIPELSREEQWQTDPLWYRDAVIYQLHVKSFFDSNNDGVGDFPGLLQKLDYIAELGVDTLWLLPFYPSPRRDDGYDISEYRDVHPDYGTLEDAKRFVDEAHRRGLRVITELVINHTSDQHPWFQAAREAPPGSPARDYYVWSDTDDKYRGTRIIFCDTEKSNWTWDEKAKAYFWHRFYSHQPDLNFENPRVMAEVLNTMRFWLEIGVDGLRLDAVPYLIEREGTSNENLPETHEILKTIRSKLEEDFHGRMLLAEANMWPEDTQQYFGRGDECQMAFHFPLMPRMYMAIAQEDRFPITDILRQTPDIPEGCQWAIFLRNHDELTLEMVTDKERDYLWNTYAADKRARINLGIRRRLAPLLERDRRRIELMNGLLLSMPGTPVIYYGDEIGMGDNIFLGDRDGVRTPMQWSVDRNGGFSKADPAGLVLPPIQDPLYGFQAVNVEAQARDPSSLLNWMRRMLQTRRRSRAFGRGTMRLLYPGNRKVLAYLREHEGETILCVYNLSRAAQAVELDLAAFAGRVPVEMLGGTAFPGIGQLTYLLTLPPYGFYWFLLATEQALPAWHEKAPEPLPDLRTIVFRAEDTGIGPAQRRELEREVLPSYLPKRRWFASKGEKLEGVRLVALGHVPHAPYSTLAELEVSLPGRTERYCLPLSGVEESETVGPLASQLALSRIRQGRRVGYLTDAFASDDFVRGVLLALRGNDSVATDDGEVRFRGGERLDAIELPLAPDADLHVRRLSAEQSNSSMIVAEAVVLKILRKLAPGIHPEAEMTRHLTEAGFANIAPLLGEVVRTGADGVPCTLMLLQGFVRNQGDGWVWTLDWLKRAVDEAALAETPPEDSLAGYLSFAAALGRRLGELHAVLAAPSADPAFAPEEAGAADRGRWAEGALAQLEPALDLLAQQAEWPDEATGEVAARLLAQREGLVDAVHGLAQSAAGALKTRVHGDFHLGQVLVAQGDAVIVDFEGEPARPLEERRAKGSPLRDVAGLLRSFDYAAAVAAQNDGAATLVASQVERRNALLDRFRREASATFLDAYRAVEAAAPVHWSPPESERALLDLFLLEKAAYEVRYEAANRPAWIGVPVRGLAALAASLVRA</sequence>
<dbReference type="Pfam" id="PF16657">
    <property type="entry name" value="Malt_amylase_C"/>
    <property type="match status" value="1"/>
</dbReference>
<dbReference type="NCBIfam" id="TIGR02456">
    <property type="entry name" value="treS_nterm"/>
    <property type="match status" value="1"/>
</dbReference>
<keyword evidence="11" id="KW-1185">Reference proteome</keyword>
<dbReference type="InterPro" id="IPR012811">
    <property type="entry name" value="TreS_maltokin_C_dom"/>
</dbReference>
<keyword evidence="5" id="KW-0106">Calcium</keyword>
<dbReference type="Gene3D" id="3.20.20.80">
    <property type="entry name" value="Glycosidases"/>
    <property type="match status" value="1"/>
</dbReference>
<dbReference type="GO" id="GO:0047471">
    <property type="term" value="F:maltose alpha-D-glucosyltransferase activity"/>
    <property type="evidence" value="ECO:0007669"/>
    <property type="project" value="UniProtKB-EC"/>
</dbReference>
<dbReference type="SUPFAM" id="SSF51445">
    <property type="entry name" value="(Trans)glycosidases"/>
    <property type="match status" value="1"/>
</dbReference>
<dbReference type="EMBL" id="JALPRX010000023">
    <property type="protein sequence ID" value="MCK8784047.1"/>
    <property type="molecule type" value="Genomic_DNA"/>
</dbReference>
<dbReference type="NCBIfam" id="TIGR02457">
    <property type="entry name" value="TreS_Cterm"/>
    <property type="match status" value="1"/>
</dbReference>
<evidence type="ECO:0000256" key="6">
    <source>
        <dbReference type="ARBA" id="ARBA00023235"/>
    </source>
</evidence>
<evidence type="ECO:0000256" key="3">
    <source>
        <dbReference type="ARBA" id="ARBA00012619"/>
    </source>
</evidence>
<proteinExistence type="inferred from homology"/>
<protein>
    <recommendedName>
        <fullName evidence="3">maltose alpha-D-glucosyltransferase</fullName>
        <ecNumber evidence="3">5.4.99.16</ecNumber>
    </recommendedName>
    <alternativeName>
        <fullName evidence="7">Maltose alpha-D-glucosyltransferase</fullName>
    </alternativeName>
</protein>
<feature type="domain" description="Glycosyl hydrolase family 13 catalytic" evidence="9">
    <location>
        <begin position="47"/>
        <end position="446"/>
    </location>
</feature>
<dbReference type="Pfam" id="PF00128">
    <property type="entry name" value="Alpha-amylase"/>
    <property type="match status" value="1"/>
</dbReference>
<dbReference type="Gene3D" id="3.90.1200.10">
    <property type="match status" value="1"/>
</dbReference>